<keyword evidence="5 7" id="KW-0206">Cytoskeleton</keyword>
<comment type="caution">
    <text evidence="10">The sequence shown here is derived from an EMBL/GenBank/DDBJ whole genome shotgun (WGS) entry which is preliminary data.</text>
</comment>
<comment type="catalytic activity">
    <reaction evidence="7">
        <text>n ATP + n H2O + a microtubule = n ADP + n phosphate + (n+1) alpha/beta tubulin heterodimers.</text>
        <dbReference type="EC" id="5.6.1.1"/>
    </reaction>
</comment>
<dbReference type="PANTHER" id="PTHR23074:SF19">
    <property type="entry name" value="KATANIN P60 ATPASE-CONTAINING SUBUNIT A1"/>
    <property type="match status" value="1"/>
</dbReference>
<dbReference type="CDD" id="cd21748">
    <property type="entry name" value="Kp60-NTD"/>
    <property type="match status" value="1"/>
</dbReference>
<dbReference type="Proteomes" id="UP000053237">
    <property type="component" value="Unassembled WGS sequence"/>
</dbReference>
<comment type="function">
    <text evidence="7">Severs microtubules in an ATP-dependent manner. Microtubule severing may promote rapid reorganization of cellular microtubule arrays.</text>
</comment>
<dbReference type="InterPro" id="IPR050304">
    <property type="entry name" value="MT-severing_AAA_ATPase"/>
</dbReference>
<dbReference type="PANTHER" id="PTHR23074">
    <property type="entry name" value="AAA DOMAIN-CONTAINING"/>
    <property type="match status" value="1"/>
</dbReference>
<keyword evidence="4 7" id="KW-0067">ATP-binding</keyword>
<dbReference type="GO" id="GO:0005737">
    <property type="term" value="C:cytoplasm"/>
    <property type="evidence" value="ECO:0007669"/>
    <property type="project" value="UniProtKB-UniRule"/>
</dbReference>
<dbReference type="GO" id="GO:0051013">
    <property type="term" value="P:microtubule severing"/>
    <property type="evidence" value="ECO:0007669"/>
    <property type="project" value="UniProtKB-UniRule"/>
</dbReference>
<evidence type="ECO:0000256" key="3">
    <source>
        <dbReference type="ARBA" id="ARBA00022741"/>
    </source>
</evidence>
<dbReference type="SUPFAM" id="SSF52540">
    <property type="entry name" value="P-loop containing nucleoside triphosphate hydrolases"/>
    <property type="match status" value="1"/>
</dbReference>
<dbReference type="SMART" id="SM00382">
    <property type="entry name" value="AAA"/>
    <property type="match status" value="1"/>
</dbReference>
<dbReference type="InterPro" id="IPR048611">
    <property type="entry name" value="KATNA1_MIT"/>
</dbReference>
<dbReference type="InterPro" id="IPR041569">
    <property type="entry name" value="AAA_lid_3"/>
</dbReference>
<dbReference type="Gene3D" id="1.10.8.60">
    <property type="match status" value="1"/>
</dbReference>
<protein>
    <recommendedName>
        <fullName evidence="7">Katanin p60 ATPase-containing subunit A1</fullName>
        <shortName evidence="7">Katanin p60 subunit A1</shortName>
        <ecNumber evidence="7">5.6.1.1</ecNumber>
    </recommendedName>
    <alternativeName>
        <fullName evidence="7">p60 katanin</fullName>
    </alternativeName>
</protein>
<dbReference type="EMBL" id="CAIX01000173">
    <property type="protein sequence ID" value="CCI47527.1"/>
    <property type="molecule type" value="Genomic_DNA"/>
</dbReference>
<dbReference type="Gene3D" id="1.20.58.80">
    <property type="entry name" value="Phosphotransferase system, lactose/cellobiose-type IIA subunit"/>
    <property type="match status" value="1"/>
</dbReference>
<evidence type="ECO:0000256" key="1">
    <source>
        <dbReference type="ARBA" id="ARBA00022490"/>
    </source>
</evidence>
<dbReference type="Gene3D" id="3.40.50.300">
    <property type="entry name" value="P-loop containing nucleotide triphosphate hydrolases"/>
    <property type="match status" value="1"/>
</dbReference>
<feature type="binding site" evidence="7">
    <location>
        <begin position="267"/>
        <end position="274"/>
    </location>
    <ligand>
        <name>ATP</name>
        <dbReference type="ChEBI" id="CHEBI:30616"/>
    </ligand>
</feature>
<keyword evidence="2 7" id="KW-0493">Microtubule</keyword>
<sequence>MKTASVFMFTEIRAMGETLVNARRLCQESQYEKGIPLFKNALELLGKFIQALENISERQKWLQIQIEIENEYNLIMNYIELTQSLQQHRRNCTPPSNSNQERDPDVWSPVKAVTQRVCPPNWVEKASARKSHRLPSDVDQKSIPRSRHPIIRTRVSTPEKGKPVRRTQKSGSEVTRREVHKVIPSKNHNEKCRYSEIAKENGWADLELIEMIEQDIVDTAPGVTFESIAGLSHIKQLLQEAVMLPQIAPHLFKDGRLRPCNGVLLFGPPGTGKTLLAKAVATVCKTTFFNVSASTLASKFRGESEKLVRVLFAMARYHSPSIIFMDEIDSIAGVRGSAQEHESSRRVKTELLVQINGVSSGDPSDPSNRVMVLAATNLPWELDEAMRRRLTKRVYIPLPTADGRRQLFTYNLSKIDVAQDVDYDRLVEATEGYSGDDICGLCETAKMMPVKRLYTPQVMEELHRRQQQGDTEEEIQAREEKALIVTWDDFQLALENVSKSVGQEQLVRFRKWEEEFGSK</sequence>
<dbReference type="AlphaFoldDB" id="A0A024GMG1"/>
<organism evidence="10 11">
    <name type="scientific">Albugo candida</name>
    <dbReference type="NCBI Taxonomy" id="65357"/>
    <lineage>
        <taxon>Eukaryota</taxon>
        <taxon>Sar</taxon>
        <taxon>Stramenopiles</taxon>
        <taxon>Oomycota</taxon>
        <taxon>Peronosporomycetes</taxon>
        <taxon>Albuginales</taxon>
        <taxon>Albuginaceae</taxon>
        <taxon>Albugo</taxon>
    </lineage>
</organism>
<reference evidence="10 11" key="1">
    <citation type="submission" date="2012-05" db="EMBL/GenBank/DDBJ databases">
        <title>Recombination and specialization in a pathogen metapopulation.</title>
        <authorList>
            <person name="Gardiner A."/>
            <person name="Kemen E."/>
            <person name="Schultz-Larsen T."/>
            <person name="MacLean D."/>
            <person name="Van Oosterhout C."/>
            <person name="Jones J.D.G."/>
        </authorList>
    </citation>
    <scope>NUCLEOTIDE SEQUENCE [LARGE SCALE GENOMIC DNA]</scope>
    <source>
        <strain evidence="10 11">Ac Nc2</strain>
    </source>
</reference>
<dbReference type="GO" id="GO:0008017">
    <property type="term" value="F:microtubule binding"/>
    <property type="evidence" value="ECO:0007669"/>
    <property type="project" value="UniProtKB-UniRule"/>
</dbReference>
<evidence type="ECO:0000256" key="4">
    <source>
        <dbReference type="ARBA" id="ARBA00022840"/>
    </source>
</evidence>
<name>A0A024GMG1_9STRA</name>
<dbReference type="InterPro" id="IPR027417">
    <property type="entry name" value="P-loop_NTPase"/>
</dbReference>
<dbReference type="Pfam" id="PF09336">
    <property type="entry name" value="Vps4_C"/>
    <property type="match status" value="1"/>
</dbReference>
<evidence type="ECO:0000256" key="7">
    <source>
        <dbReference type="HAMAP-Rule" id="MF_03023"/>
    </source>
</evidence>
<keyword evidence="1 7" id="KW-0963">Cytoplasm</keyword>
<proteinExistence type="inferred from homology"/>
<feature type="region of interest" description="Disordered" evidence="8">
    <location>
        <begin position="157"/>
        <end position="177"/>
    </location>
</feature>
<dbReference type="STRING" id="65357.A0A024GMG1"/>
<evidence type="ECO:0000256" key="5">
    <source>
        <dbReference type="ARBA" id="ARBA00023212"/>
    </source>
</evidence>
<dbReference type="GO" id="GO:0005874">
    <property type="term" value="C:microtubule"/>
    <property type="evidence" value="ECO:0007669"/>
    <property type="project" value="UniProtKB-KW"/>
</dbReference>
<dbReference type="EC" id="5.6.1.1" evidence="7"/>
<evidence type="ECO:0000313" key="11">
    <source>
        <dbReference type="Proteomes" id="UP000053237"/>
    </source>
</evidence>
<evidence type="ECO:0000256" key="6">
    <source>
        <dbReference type="ARBA" id="ARBA00023235"/>
    </source>
</evidence>
<dbReference type="GO" id="GO:0008568">
    <property type="term" value="F:microtubule severing ATPase activity"/>
    <property type="evidence" value="ECO:0007669"/>
    <property type="project" value="UniProtKB-EC"/>
</dbReference>
<dbReference type="Pfam" id="PF17862">
    <property type="entry name" value="AAA_lid_3"/>
    <property type="match status" value="1"/>
</dbReference>
<dbReference type="HAMAP" id="MF_03023">
    <property type="entry name" value="Katanin_p60_A1"/>
    <property type="match status" value="1"/>
</dbReference>
<evidence type="ECO:0000259" key="9">
    <source>
        <dbReference type="SMART" id="SM00382"/>
    </source>
</evidence>
<feature type="domain" description="AAA+ ATPase" evidence="9">
    <location>
        <begin position="259"/>
        <end position="400"/>
    </location>
</feature>
<dbReference type="InterPro" id="IPR003593">
    <property type="entry name" value="AAA+_ATPase"/>
</dbReference>
<accession>A0A024GMG1</accession>
<evidence type="ECO:0000256" key="2">
    <source>
        <dbReference type="ARBA" id="ARBA00022701"/>
    </source>
</evidence>
<dbReference type="GO" id="GO:0005524">
    <property type="term" value="F:ATP binding"/>
    <property type="evidence" value="ECO:0007669"/>
    <property type="project" value="UniProtKB-KW"/>
</dbReference>
<dbReference type="InParanoid" id="A0A024GMG1"/>
<dbReference type="InterPro" id="IPR015415">
    <property type="entry name" value="Spast_Vps4_C"/>
</dbReference>
<dbReference type="Pfam" id="PF00004">
    <property type="entry name" value="AAA"/>
    <property type="match status" value="1"/>
</dbReference>
<dbReference type="InterPro" id="IPR028596">
    <property type="entry name" value="KATNA1"/>
</dbReference>
<evidence type="ECO:0000256" key="8">
    <source>
        <dbReference type="SAM" id="MobiDB-lite"/>
    </source>
</evidence>
<dbReference type="GO" id="GO:0016887">
    <property type="term" value="F:ATP hydrolysis activity"/>
    <property type="evidence" value="ECO:0007669"/>
    <property type="project" value="InterPro"/>
</dbReference>
<comment type="similarity">
    <text evidence="7">Belongs to the AAA ATPase family. Katanin p60 subunit A1 subfamily.</text>
</comment>
<dbReference type="InterPro" id="IPR003959">
    <property type="entry name" value="ATPase_AAA_core"/>
</dbReference>
<evidence type="ECO:0000313" key="10">
    <source>
        <dbReference type="EMBL" id="CCI47527.1"/>
    </source>
</evidence>
<comment type="subcellular location">
    <subcellularLocation>
        <location evidence="7">Cytoplasm</location>
        <location evidence="7">Cytoskeleton</location>
    </subcellularLocation>
</comment>
<keyword evidence="6 7" id="KW-0413">Isomerase</keyword>
<keyword evidence="3 7" id="KW-0547">Nucleotide-binding</keyword>
<dbReference type="OrthoDB" id="5334845at2759"/>
<keyword evidence="11" id="KW-1185">Reference proteome</keyword>
<dbReference type="FunFam" id="3.40.50.300:FF:000159">
    <property type="entry name" value="Katanin p60 ATPase-containing subunit A1"/>
    <property type="match status" value="1"/>
</dbReference>
<gene>
    <name evidence="7" type="primary">KATNA1</name>
    <name evidence="10" type="ORF">BN9_085340</name>
</gene>